<evidence type="ECO:0000256" key="6">
    <source>
        <dbReference type="RuleBase" id="RU361277"/>
    </source>
</evidence>
<evidence type="ECO:0000313" key="9">
    <source>
        <dbReference type="Proteomes" id="UP000001137"/>
    </source>
</evidence>
<evidence type="ECO:0000256" key="2">
    <source>
        <dbReference type="ARBA" id="ARBA00008072"/>
    </source>
</evidence>
<dbReference type="SMART" id="SM00829">
    <property type="entry name" value="PKS_ER"/>
    <property type="match status" value="1"/>
</dbReference>
<dbReference type="PANTHER" id="PTHR42940:SF8">
    <property type="entry name" value="VACUOLAR PROTEIN SORTING-ASSOCIATED PROTEIN 11"/>
    <property type="match status" value="1"/>
</dbReference>
<evidence type="ECO:0000256" key="1">
    <source>
        <dbReference type="ARBA" id="ARBA00001947"/>
    </source>
</evidence>
<dbReference type="PROSITE" id="PS00059">
    <property type="entry name" value="ADH_ZINC"/>
    <property type="match status" value="1"/>
</dbReference>
<dbReference type="Gene3D" id="3.40.50.720">
    <property type="entry name" value="NAD(P)-binding Rossmann-like Domain"/>
    <property type="match status" value="1"/>
</dbReference>
<evidence type="ECO:0000256" key="4">
    <source>
        <dbReference type="ARBA" id="ARBA00022833"/>
    </source>
</evidence>
<dbReference type="GO" id="GO:0016491">
    <property type="term" value="F:oxidoreductase activity"/>
    <property type="evidence" value="ECO:0007669"/>
    <property type="project" value="UniProtKB-KW"/>
</dbReference>
<keyword evidence="3 6" id="KW-0479">Metal-binding</keyword>
<reference evidence="8 9" key="1">
    <citation type="submission" date="2007-10" db="EMBL/GenBank/DDBJ databases">
        <title>Complete sequence of Caldivirga maquilingensis IC-167.</title>
        <authorList>
            <consortium name="US DOE Joint Genome Institute"/>
            <person name="Copeland A."/>
            <person name="Lucas S."/>
            <person name="Lapidus A."/>
            <person name="Barry K."/>
            <person name="Glavina del Rio T."/>
            <person name="Dalin E."/>
            <person name="Tice H."/>
            <person name="Pitluck S."/>
            <person name="Saunders E."/>
            <person name="Brettin T."/>
            <person name="Bruce D."/>
            <person name="Detter J.C."/>
            <person name="Han C."/>
            <person name="Schmutz J."/>
            <person name="Larimer F."/>
            <person name="Land M."/>
            <person name="Hauser L."/>
            <person name="Kyrpides N."/>
            <person name="Ivanova N."/>
            <person name="Biddle J.F."/>
            <person name="Zhang Z."/>
            <person name="Fitz-Gibbon S.T."/>
            <person name="Lowe T.M."/>
            <person name="Saltikov C."/>
            <person name="House C.H."/>
            <person name="Richardson P."/>
        </authorList>
    </citation>
    <scope>NUCLEOTIDE SEQUENCE [LARGE SCALE GENOMIC DNA]</scope>
    <source>
        <strain evidence="9">ATCC 700844 / DSM 13496 / JCM 10307 / IC-167</strain>
    </source>
</reference>
<feature type="domain" description="Enoyl reductase (ER)" evidence="7">
    <location>
        <begin position="14"/>
        <end position="347"/>
    </location>
</feature>
<evidence type="ECO:0000256" key="5">
    <source>
        <dbReference type="ARBA" id="ARBA00023002"/>
    </source>
</evidence>
<dbReference type="InterPro" id="IPR011032">
    <property type="entry name" value="GroES-like_sf"/>
</dbReference>
<protein>
    <submittedName>
        <fullName evidence="8">Alcohol dehydrogenase GroES domain protein</fullName>
    </submittedName>
</protein>
<comment type="cofactor">
    <cofactor evidence="1 6">
        <name>Zn(2+)</name>
        <dbReference type="ChEBI" id="CHEBI:29105"/>
    </cofactor>
</comment>
<dbReference type="InterPro" id="IPR002328">
    <property type="entry name" value="ADH_Zn_CS"/>
</dbReference>
<dbReference type="HOGENOM" id="CLU_026673_11_2_2"/>
<evidence type="ECO:0000259" key="7">
    <source>
        <dbReference type="SMART" id="SM00829"/>
    </source>
</evidence>
<dbReference type="Proteomes" id="UP000001137">
    <property type="component" value="Chromosome"/>
</dbReference>
<organism evidence="8 9">
    <name type="scientific">Caldivirga maquilingensis (strain ATCC 700844 / DSM 13496 / JCM 10307 / IC-167)</name>
    <dbReference type="NCBI Taxonomy" id="397948"/>
    <lineage>
        <taxon>Archaea</taxon>
        <taxon>Thermoproteota</taxon>
        <taxon>Thermoprotei</taxon>
        <taxon>Thermoproteales</taxon>
        <taxon>Thermoproteaceae</taxon>
        <taxon>Caldivirga</taxon>
    </lineage>
</organism>
<keyword evidence="9" id="KW-1185">Reference proteome</keyword>
<comment type="similarity">
    <text evidence="2 6">Belongs to the zinc-containing alcohol dehydrogenase family.</text>
</comment>
<dbReference type="KEGG" id="cma:Cmaq_0914"/>
<dbReference type="InterPro" id="IPR013154">
    <property type="entry name" value="ADH-like_N"/>
</dbReference>
<dbReference type="PANTHER" id="PTHR42940">
    <property type="entry name" value="ALCOHOL DEHYDROGENASE 1-RELATED"/>
    <property type="match status" value="1"/>
</dbReference>
<accession>A8MD91</accession>
<name>A8MD91_CALMQ</name>
<dbReference type="Gene3D" id="3.90.180.10">
    <property type="entry name" value="Medium-chain alcohol dehydrogenases, catalytic domain"/>
    <property type="match status" value="1"/>
</dbReference>
<dbReference type="InterPro" id="IPR020843">
    <property type="entry name" value="ER"/>
</dbReference>
<sequence length="349" mass="37861">MPDFMRAMRLVEFGKPLKLQEVPIPKPKGTEVLIKVEGAGVCHSVVHFVDGRFGRIDVKALGLRIPVTPGHEIAGTVAAVGDDVEGVKEGDRVAVDPWIGDGTCHYCKLGEEQLCEHPIKIGENIDGGFAEYVLIPHYRYLYVLRNLDTVNASPLPCAGLTPYRALVRKAQVKPSEYVAVIGAGGGLGTMAIQIAKVMGAIVIGIDVRDEALKEIERAGADYVINGRGNVVEEVRKITGGRGVNVIVDTVGSNETLGTYIDALDKLGRYIILGLYGGDLTYHAPYITQREIQIMGSLTGNLSDFMSVMRLADSGKIRPLVTKVMRLEEANEALDNLRYARVTARQVLVP</sequence>
<dbReference type="GO" id="GO:0008270">
    <property type="term" value="F:zinc ion binding"/>
    <property type="evidence" value="ECO:0007669"/>
    <property type="project" value="InterPro"/>
</dbReference>
<keyword evidence="4 6" id="KW-0862">Zinc</keyword>
<gene>
    <name evidence="8" type="ordered locus">Cmaq_0914</name>
</gene>
<dbReference type="SUPFAM" id="SSF51735">
    <property type="entry name" value="NAD(P)-binding Rossmann-fold domains"/>
    <property type="match status" value="1"/>
</dbReference>
<evidence type="ECO:0000256" key="3">
    <source>
        <dbReference type="ARBA" id="ARBA00022723"/>
    </source>
</evidence>
<dbReference type="InterPro" id="IPR013149">
    <property type="entry name" value="ADH-like_C"/>
</dbReference>
<dbReference type="AlphaFoldDB" id="A8MD91"/>
<dbReference type="eggNOG" id="arCOG01455">
    <property type="taxonomic scope" value="Archaea"/>
</dbReference>
<dbReference type="OrthoDB" id="73567at2157"/>
<dbReference type="Pfam" id="PF08240">
    <property type="entry name" value="ADH_N"/>
    <property type="match status" value="1"/>
</dbReference>
<evidence type="ECO:0000313" key="8">
    <source>
        <dbReference type="EMBL" id="ABW01747.1"/>
    </source>
</evidence>
<dbReference type="CDD" id="cd05284">
    <property type="entry name" value="arabinose_DH_like"/>
    <property type="match status" value="1"/>
</dbReference>
<proteinExistence type="inferred from homology"/>
<dbReference type="Pfam" id="PF00107">
    <property type="entry name" value="ADH_zinc_N"/>
    <property type="match status" value="1"/>
</dbReference>
<dbReference type="SUPFAM" id="SSF50129">
    <property type="entry name" value="GroES-like"/>
    <property type="match status" value="1"/>
</dbReference>
<dbReference type="EMBL" id="CP000852">
    <property type="protein sequence ID" value="ABW01747.1"/>
    <property type="molecule type" value="Genomic_DNA"/>
</dbReference>
<dbReference type="STRING" id="397948.Cmaq_0914"/>
<dbReference type="InterPro" id="IPR036291">
    <property type="entry name" value="NAD(P)-bd_dom_sf"/>
</dbReference>
<keyword evidence="5" id="KW-0560">Oxidoreductase</keyword>